<dbReference type="GO" id="GO:0008235">
    <property type="term" value="F:metalloexopeptidase activity"/>
    <property type="evidence" value="ECO:0007669"/>
    <property type="project" value="InterPro"/>
</dbReference>
<feature type="transmembrane region" description="Helical" evidence="9">
    <location>
        <begin position="361"/>
        <end position="382"/>
    </location>
</feature>
<evidence type="ECO:0000256" key="7">
    <source>
        <dbReference type="ARBA" id="ARBA00023180"/>
    </source>
</evidence>
<sequence length="754" mass="81006">MTLSSGRGLLLGGVLLGVLLALLWLRNEPPAVRSAGAAPGGFSVHQALEVRGRLMEGMGPHRVGQPALRVLRDRLLGEFQKLGLSPQVQSTFVCSDYGTCATVENLLVRFPGRGPHAEGRQAVMLAVHYDSVGAGPGVSDDANGTAVALEVARHLKSEPARRNDIILLITDGEEYGLLGAHAFVRHPWANDVAAVVNVEARGSSGLSHMFETGPNNARLVGFYAKHTARPSTNSLAYAVYKRMPNDTDFTVFKAAQMTGLGIANIEGVVHYHTPYDDLEHSDPRTLQHHGDVALGLLRAMAEEDFSQPPPGDAAFVDFLGLFVLHWPVGWTPGIALLGLGLLLAGAYRWSREEPVTPRQLGWASLGWWGLLLLCAGVGFAYFKLLSASGAAPVSWIAHPGPALAALGLLWVSVFWLLCALIARRTTGTARWIAVWAWWGLLTVGLSFAFPDAISSLLIPVPLVGLAAVLVPRGVGRVAVVGLGTTVAGCLMFPLVFFLLSSLGLPSLPLVGLLSGLMLASLLPLSPARWPLGWRLPAGCAAAAAVLSLWALRLSPYSEQAPQRLNIVYRFDQDRQSSRWALEGDLSRVPGPLAEFQQGTREVTAPWDTKPSFLLPAESIGLTAPELEPLHVETVAAGRTLQLRLRSTRGAPFVSVAFSPAARLTSVRVNGQTVPAQKERIRNRYGQWRAVSCVTDAPQGCVVELSQEGSEPIEAFLYDESPGIPPGRFSRRAEWKDFVPSQNGDVTVASRSLKI</sequence>
<dbReference type="PANTHER" id="PTHR12147">
    <property type="entry name" value="METALLOPEPTIDASE M28 FAMILY MEMBER"/>
    <property type="match status" value="1"/>
</dbReference>
<evidence type="ECO:0000256" key="8">
    <source>
        <dbReference type="ARBA" id="ARBA00031512"/>
    </source>
</evidence>
<dbReference type="Gene3D" id="3.40.630.10">
    <property type="entry name" value="Zn peptidases"/>
    <property type="match status" value="1"/>
</dbReference>
<evidence type="ECO:0000256" key="6">
    <source>
        <dbReference type="ARBA" id="ARBA00022989"/>
    </source>
</evidence>
<keyword evidence="7" id="KW-0325">Glycoprotein</keyword>
<evidence type="ECO:0000256" key="5">
    <source>
        <dbReference type="ARBA" id="ARBA00022554"/>
    </source>
</evidence>
<dbReference type="RefSeq" id="WP_083423320.1">
    <property type="nucleotide sequence ID" value="NZ_FOAP01000011.1"/>
</dbReference>
<dbReference type="Pfam" id="PF04389">
    <property type="entry name" value="Peptidase_M28"/>
    <property type="match status" value="1"/>
</dbReference>
<keyword evidence="6 9" id="KW-1133">Transmembrane helix</keyword>
<feature type="transmembrane region" description="Helical" evidence="9">
    <location>
        <begin position="477"/>
        <end position="499"/>
    </location>
</feature>
<feature type="domain" description="Peptidase M28" evidence="10">
    <location>
        <begin position="105"/>
        <end position="295"/>
    </location>
</feature>
<evidence type="ECO:0000256" key="2">
    <source>
        <dbReference type="ARBA" id="ARBA00004128"/>
    </source>
</evidence>
<comment type="similarity">
    <text evidence="3">Belongs to the peptidase M28 family.</text>
</comment>
<dbReference type="AlphaFoldDB" id="A0A1H7VLR2"/>
<organism evidence="11 12">
    <name type="scientific">Stigmatella aurantiaca</name>
    <dbReference type="NCBI Taxonomy" id="41"/>
    <lineage>
        <taxon>Bacteria</taxon>
        <taxon>Pseudomonadati</taxon>
        <taxon>Myxococcota</taxon>
        <taxon>Myxococcia</taxon>
        <taxon>Myxococcales</taxon>
        <taxon>Cystobacterineae</taxon>
        <taxon>Archangiaceae</taxon>
        <taxon>Stigmatella</taxon>
    </lineage>
</organism>
<feature type="transmembrane region" description="Helical" evidence="9">
    <location>
        <begin position="429"/>
        <end position="447"/>
    </location>
</feature>
<reference evidence="12" key="1">
    <citation type="submission" date="2016-10" db="EMBL/GenBank/DDBJ databases">
        <authorList>
            <person name="Varghese N."/>
            <person name="Submissions S."/>
        </authorList>
    </citation>
    <scope>NUCLEOTIDE SEQUENCE [LARGE SCALE GENOMIC DNA]</scope>
    <source>
        <strain evidence="12">DSM 17044</strain>
    </source>
</reference>
<gene>
    <name evidence="11" type="ORF">SAMN05444354_111149</name>
</gene>
<proteinExistence type="inferred from homology"/>
<evidence type="ECO:0000256" key="4">
    <source>
        <dbReference type="ARBA" id="ARBA00017435"/>
    </source>
</evidence>
<dbReference type="EMBL" id="FOAP01000011">
    <property type="protein sequence ID" value="SEM09737.1"/>
    <property type="molecule type" value="Genomic_DNA"/>
</dbReference>
<feature type="transmembrane region" description="Helical" evidence="9">
    <location>
        <begin position="329"/>
        <end position="349"/>
    </location>
</feature>
<dbReference type="InterPro" id="IPR007484">
    <property type="entry name" value="Peptidase_M28"/>
</dbReference>
<feature type="transmembrane region" description="Helical" evidence="9">
    <location>
        <begin position="531"/>
        <end position="551"/>
    </location>
</feature>
<evidence type="ECO:0000313" key="11">
    <source>
        <dbReference type="EMBL" id="SEM09737.1"/>
    </source>
</evidence>
<name>A0A1H7VLR2_STIAU</name>
<keyword evidence="9" id="KW-0812">Transmembrane</keyword>
<dbReference type="SUPFAM" id="SSF53187">
    <property type="entry name" value="Zn-dependent exopeptidases"/>
    <property type="match status" value="1"/>
</dbReference>
<dbReference type="OrthoDB" id="9778250at2"/>
<protein>
    <recommendedName>
        <fullName evidence="4">Vacuolar membrane protease</fullName>
    </recommendedName>
    <alternativeName>
        <fullName evidence="8">FXNA-related family protease 1</fullName>
    </alternativeName>
</protein>
<keyword evidence="12" id="KW-1185">Reference proteome</keyword>
<dbReference type="GO" id="GO:0006508">
    <property type="term" value="P:proteolysis"/>
    <property type="evidence" value="ECO:0007669"/>
    <property type="project" value="InterPro"/>
</dbReference>
<dbReference type="Proteomes" id="UP000182719">
    <property type="component" value="Unassembled WGS sequence"/>
</dbReference>
<comment type="function">
    <text evidence="1">May be involved in vacuolar sorting and osmoregulation.</text>
</comment>
<evidence type="ECO:0000256" key="3">
    <source>
        <dbReference type="ARBA" id="ARBA00010918"/>
    </source>
</evidence>
<feature type="transmembrane region" description="Helical" evidence="9">
    <location>
        <begin position="453"/>
        <end position="470"/>
    </location>
</feature>
<evidence type="ECO:0000313" key="12">
    <source>
        <dbReference type="Proteomes" id="UP000182719"/>
    </source>
</evidence>
<dbReference type="InterPro" id="IPR045175">
    <property type="entry name" value="M28_fam"/>
</dbReference>
<feature type="transmembrane region" description="Helical" evidence="9">
    <location>
        <begin position="505"/>
        <end position="524"/>
    </location>
</feature>
<evidence type="ECO:0000256" key="9">
    <source>
        <dbReference type="SAM" id="Phobius"/>
    </source>
</evidence>
<dbReference type="PANTHER" id="PTHR12147:SF58">
    <property type="entry name" value="VACUOLAR MEMBRANE PROTEASE"/>
    <property type="match status" value="1"/>
</dbReference>
<comment type="subcellular location">
    <subcellularLocation>
        <location evidence="2">Vacuole membrane</location>
        <topology evidence="2">Multi-pass membrane protein</topology>
    </subcellularLocation>
</comment>
<evidence type="ECO:0000259" key="10">
    <source>
        <dbReference type="Pfam" id="PF04389"/>
    </source>
</evidence>
<keyword evidence="9" id="KW-0472">Membrane</keyword>
<evidence type="ECO:0000256" key="1">
    <source>
        <dbReference type="ARBA" id="ARBA00003273"/>
    </source>
</evidence>
<feature type="transmembrane region" description="Helical" evidence="9">
    <location>
        <begin position="402"/>
        <end position="422"/>
    </location>
</feature>
<keyword evidence="5" id="KW-0926">Vacuole</keyword>
<dbReference type="GO" id="GO:0005774">
    <property type="term" value="C:vacuolar membrane"/>
    <property type="evidence" value="ECO:0007669"/>
    <property type="project" value="UniProtKB-SubCell"/>
</dbReference>
<accession>A0A1H7VLR2</accession>